<sequence>MPTRTTIYIFICIFFLLKANDSSAQKISGVVEDAITGQSIPFVNVSFGDQKGTVTDIDGKFIIEDLHSLDDIRFSCLGYYPILLKNEDINPFLNIRLHPIQYELDEINVVPGENPAVTIMRNVIDNADQHNPSLYQPYSCILYHKMIVEYDMPEEIKEEELPQLMNDLGLSKDSYLMLFESVSEKRHFKKGMDKERILSGRVSGMKNSTLASLPAMLQPFSFYDQYLKILDSDYLNPASNAGLNNYYFQLLDTIVDNKGDSIYYISYNPKPTHNFRGLTGTFHILQSDWAIKSVVAKTAGSNKGLSLYIKQNYQPNNEGLWFPHQLESSLEFKSMGSSQQLPYPLIGKGKSYVTAINTKPDFTAKDFDNVVFEDATLAQTSPDVGLYRYEPLTARDSLTYHLLDSLGKKAHLDAIINLQLSMIKGYLPAGKFQMDIRRFFDYNDFEGFKVGLGLYTSPKMSTKFSTGGYVTYGFGDKEWKYGGSLFLTPFKREENRFIIDYKDDVFATGELSFMDGIQKNSTEMFRGFLVETMDRTQEIKLGTEFRFLKYFKTGLYYRNATVTPQKRYRFMVTDEIAPAFDFQEASVRLKWAHRETFTNTALGLLSEGTPYPKVWINATYGQWEQNGTSDYQKLETQLEKTFNYPNAMYTNIRLQGAKLYGDYPSTFLYSSLGSYKSFTIFIPNSFATMRLNEFAAEQFSAVYFSHGIPLSLNTNRRIKPEIVLSTNAAWGEAPEGVSSFEKGYYESGVYFRNLLSNFIFRYGLSVHYRYGAYQLDKGIDNWAFKLGLEFAL</sequence>
<dbReference type="InterPro" id="IPR008969">
    <property type="entry name" value="CarboxyPept-like_regulatory"/>
</dbReference>
<keyword evidence="2" id="KW-1185">Reference proteome</keyword>
<dbReference type="EMBL" id="JAGUCO010000026">
    <property type="protein sequence ID" value="MBS2100637.1"/>
    <property type="molecule type" value="Genomic_DNA"/>
</dbReference>
<name>A0ABS5K0E9_9BACT</name>
<protein>
    <submittedName>
        <fullName evidence="1">Carboxypeptidase-like regulatory domain-containing protein</fullName>
    </submittedName>
</protein>
<dbReference type="SUPFAM" id="SSF49464">
    <property type="entry name" value="Carboxypeptidase regulatory domain-like"/>
    <property type="match status" value="1"/>
</dbReference>
<dbReference type="Pfam" id="PF18939">
    <property type="entry name" value="DUF5686"/>
    <property type="match status" value="1"/>
</dbReference>
<evidence type="ECO:0000313" key="2">
    <source>
        <dbReference type="Proteomes" id="UP000708576"/>
    </source>
</evidence>
<comment type="caution">
    <text evidence="1">The sequence shown here is derived from an EMBL/GenBank/DDBJ whole genome shotgun (WGS) entry which is preliminary data.</text>
</comment>
<proteinExistence type="predicted"/>
<dbReference type="Proteomes" id="UP000708576">
    <property type="component" value="Unassembled WGS sequence"/>
</dbReference>
<organism evidence="1 2">
    <name type="scientific">Carboxylicivirga linearis</name>
    <dbReference type="NCBI Taxonomy" id="1628157"/>
    <lineage>
        <taxon>Bacteria</taxon>
        <taxon>Pseudomonadati</taxon>
        <taxon>Bacteroidota</taxon>
        <taxon>Bacteroidia</taxon>
        <taxon>Marinilabiliales</taxon>
        <taxon>Marinilabiliaceae</taxon>
        <taxon>Carboxylicivirga</taxon>
    </lineage>
</organism>
<evidence type="ECO:0000313" key="1">
    <source>
        <dbReference type="EMBL" id="MBS2100637.1"/>
    </source>
</evidence>
<reference evidence="1 2" key="1">
    <citation type="journal article" date="2015" name="Int. J. Syst. Evol. Microbiol.">
        <title>Carboxylicivirga linearis sp. nov., isolated from a sea cucumber culture pond.</title>
        <authorList>
            <person name="Wang F.Q."/>
            <person name="Zhou Y.X."/>
            <person name="Lin X.Z."/>
            <person name="Chen G.J."/>
            <person name="Du Z.J."/>
        </authorList>
    </citation>
    <scope>NUCLEOTIDE SEQUENCE [LARGE SCALE GENOMIC DNA]</scope>
    <source>
        <strain evidence="1 2">FB218</strain>
    </source>
</reference>
<accession>A0ABS5K0E9</accession>
<dbReference type="RefSeq" id="WP_212218873.1">
    <property type="nucleotide sequence ID" value="NZ_JAGUCO010000026.1"/>
</dbReference>
<dbReference type="InterPro" id="IPR043741">
    <property type="entry name" value="DUF5686"/>
</dbReference>
<dbReference type="Pfam" id="PF13715">
    <property type="entry name" value="CarbopepD_reg_2"/>
    <property type="match status" value="1"/>
</dbReference>
<gene>
    <name evidence="1" type="ORF">KEM10_20290</name>
</gene>